<organism evidence="1 2">
    <name type="scientific">Saccharopolyspora hirsuta</name>
    <dbReference type="NCBI Taxonomy" id="1837"/>
    <lineage>
        <taxon>Bacteria</taxon>
        <taxon>Bacillati</taxon>
        <taxon>Actinomycetota</taxon>
        <taxon>Actinomycetes</taxon>
        <taxon>Pseudonocardiales</taxon>
        <taxon>Pseudonocardiaceae</taxon>
        <taxon>Saccharopolyspora</taxon>
    </lineage>
</organism>
<protein>
    <recommendedName>
        <fullName evidence="3">Signal transduction histidine kinase subgroup 3 dimerisation and phosphoacceptor domain-containing protein</fullName>
    </recommendedName>
</protein>
<sequence>MHRLVRWFRWSAAALPTPLRPPDRDTVRLRYQLERVLHDGAVAEISALALELGMISATTRDAAVAAQVAAAQDRVTGILDDLRCVESWIYPPVLASAGLGPGLRAVAERLDLRLLLDLPRTELGGPARSRTGLLIADHLHTLRPGSVVRVRVRGRRIVRVSITDQQPGGVARRAHRAVLRCE</sequence>
<dbReference type="EMBL" id="VWPH01000002">
    <property type="protein sequence ID" value="KAA5837328.1"/>
    <property type="molecule type" value="Genomic_DNA"/>
</dbReference>
<keyword evidence="2" id="KW-1185">Reference proteome</keyword>
<evidence type="ECO:0000313" key="1">
    <source>
        <dbReference type="EMBL" id="KAA5837328.1"/>
    </source>
</evidence>
<accession>A0A5M7CAT7</accession>
<proteinExistence type="predicted"/>
<comment type="caution">
    <text evidence="1">The sequence shown here is derived from an EMBL/GenBank/DDBJ whole genome shotgun (WGS) entry which is preliminary data.</text>
</comment>
<evidence type="ECO:0000313" key="2">
    <source>
        <dbReference type="Proteomes" id="UP000323946"/>
    </source>
</evidence>
<reference evidence="1 2" key="1">
    <citation type="submission" date="2019-09" db="EMBL/GenBank/DDBJ databases">
        <title>Draft genome sequence of the thermophilic Saccharopolyspora hirsuta VKM Ac-666T.</title>
        <authorList>
            <person name="Lobastova T.G."/>
            <person name="Fokina V."/>
            <person name="Bragin E.Y."/>
            <person name="Shtratnikova V.Y."/>
            <person name="Starodumova I.P."/>
            <person name="Tarlachkov S.V."/>
            <person name="Donova M.V."/>
        </authorList>
    </citation>
    <scope>NUCLEOTIDE SEQUENCE [LARGE SCALE GENOMIC DNA]</scope>
    <source>
        <strain evidence="1 2">VKM Ac-666</strain>
    </source>
</reference>
<gene>
    <name evidence="1" type="ORF">F1721_05920</name>
</gene>
<dbReference type="SMR" id="A0A5M7CAT7"/>
<evidence type="ECO:0008006" key="3">
    <source>
        <dbReference type="Google" id="ProtNLM"/>
    </source>
</evidence>
<dbReference type="Proteomes" id="UP000323946">
    <property type="component" value="Unassembled WGS sequence"/>
</dbReference>
<dbReference type="RefSeq" id="WP_150065491.1">
    <property type="nucleotide sequence ID" value="NZ_JBEPDJ010000018.1"/>
</dbReference>
<dbReference type="OrthoDB" id="3696704at2"/>
<dbReference type="AlphaFoldDB" id="A0A5M7CAT7"/>
<name>A0A5M7CAT7_SACHI</name>